<name>A0A9D3S5M4_ANGAN</name>
<dbReference type="Pfam" id="PF00191">
    <property type="entry name" value="Annexin"/>
    <property type="match status" value="3"/>
</dbReference>
<dbReference type="SMART" id="SM00335">
    <property type="entry name" value="ANX"/>
    <property type="match status" value="3"/>
</dbReference>
<keyword evidence="4" id="KW-0106">Calcium</keyword>
<dbReference type="Gene3D" id="1.10.220.10">
    <property type="entry name" value="Annexin"/>
    <property type="match status" value="4"/>
</dbReference>
<keyword evidence="3 4" id="KW-0041">Annexin</keyword>
<dbReference type="SUPFAM" id="SSF47874">
    <property type="entry name" value="Annexin"/>
    <property type="match status" value="1"/>
</dbReference>
<dbReference type="EMBL" id="JAFIRN010000001">
    <property type="protein sequence ID" value="KAG5856469.1"/>
    <property type="molecule type" value="Genomic_DNA"/>
</dbReference>
<evidence type="ECO:0000256" key="3">
    <source>
        <dbReference type="ARBA" id="ARBA00023216"/>
    </source>
</evidence>
<reference evidence="5" key="1">
    <citation type="submission" date="2021-01" db="EMBL/GenBank/DDBJ databases">
        <title>A chromosome-scale assembly of European eel, Anguilla anguilla.</title>
        <authorList>
            <person name="Henkel C."/>
            <person name="Jong-Raadsen S.A."/>
            <person name="Dufour S."/>
            <person name="Weltzien F.-A."/>
            <person name="Palstra A.P."/>
            <person name="Pelster B."/>
            <person name="Spaink H.P."/>
            <person name="Van Den Thillart G.E."/>
            <person name="Jansen H."/>
            <person name="Zahm M."/>
            <person name="Klopp C."/>
            <person name="Cedric C."/>
            <person name="Louis A."/>
            <person name="Berthelot C."/>
            <person name="Parey E."/>
            <person name="Roest Crollius H."/>
            <person name="Montfort J."/>
            <person name="Robinson-Rechavi M."/>
            <person name="Bucao C."/>
            <person name="Bouchez O."/>
            <person name="Gislard M."/>
            <person name="Lluch J."/>
            <person name="Milhes M."/>
            <person name="Lampietro C."/>
            <person name="Lopez Roques C."/>
            <person name="Donnadieu C."/>
            <person name="Braasch I."/>
            <person name="Desvignes T."/>
            <person name="Postlethwait J."/>
            <person name="Bobe J."/>
            <person name="Guiguen Y."/>
            <person name="Dirks R."/>
        </authorList>
    </citation>
    <scope>NUCLEOTIDE SEQUENCE</scope>
    <source>
        <strain evidence="5">Tag_6206</strain>
        <tissue evidence="5">Liver</tissue>
    </source>
</reference>
<dbReference type="GO" id="GO:0005737">
    <property type="term" value="C:cytoplasm"/>
    <property type="evidence" value="ECO:0007669"/>
    <property type="project" value="TreeGrafter"/>
</dbReference>
<evidence type="ECO:0000256" key="1">
    <source>
        <dbReference type="ARBA" id="ARBA00007831"/>
    </source>
</evidence>
<dbReference type="PROSITE" id="PS00223">
    <property type="entry name" value="ANNEXIN_1"/>
    <property type="match status" value="1"/>
</dbReference>
<dbReference type="PROSITE" id="PS51897">
    <property type="entry name" value="ANNEXIN_2"/>
    <property type="match status" value="4"/>
</dbReference>
<dbReference type="PRINTS" id="PR00196">
    <property type="entry name" value="ANNEXIN"/>
</dbReference>
<dbReference type="AlphaFoldDB" id="A0A9D3S5M4"/>
<dbReference type="InterPro" id="IPR018252">
    <property type="entry name" value="Annexin_repeat_CS"/>
</dbReference>
<accession>A0A9D3S5M4</accession>
<dbReference type="GO" id="GO:0012506">
    <property type="term" value="C:vesicle membrane"/>
    <property type="evidence" value="ECO:0007669"/>
    <property type="project" value="TreeGrafter"/>
</dbReference>
<evidence type="ECO:0000256" key="4">
    <source>
        <dbReference type="RuleBase" id="RU003540"/>
    </source>
</evidence>
<dbReference type="GO" id="GO:0005544">
    <property type="term" value="F:calcium-dependent phospholipid binding"/>
    <property type="evidence" value="ECO:0007669"/>
    <property type="project" value="UniProtKB-KW"/>
</dbReference>
<gene>
    <name evidence="5" type="ORF">ANANG_G00008280</name>
</gene>
<dbReference type="InterPro" id="IPR037104">
    <property type="entry name" value="Annexin_sf"/>
</dbReference>
<dbReference type="InterPro" id="IPR018502">
    <property type="entry name" value="Annexin_repeat"/>
</dbReference>
<keyword evidence="4" id="KW-0111">Calcium/phospholipid-binding</keyword>
<dbReference type="Proteomes" id="UP001044222">
    <property type="component" value="Unassembled WGS sequence"/>
</dbReference>
<comment type="domain">
    <text evidence="4">A pair of annexin repeats may form one binding site for calcium and phospholipid.</text>
</comment>
<evidence type="ECO:0000313" key="5">
    <source>
        <dbReference type="EMBL" id="KAG5856469.1"/>
    </source>
</evidence>
<comment type="similarity">
    <text evidence="1 4">Belongs to the annexin family.</text>
</comment>
<organism evidence="5 6">
    <name type="scientific">Anguilla anguilla</name>
    <name type="common">European freshwater eel</name>
    <name type="synonym">Muraena anguilla</name>
    <dbReference type="NCBI Taxonomy" id="7936"/>
    <lineage>
        <taxon>Eukaryota</taxon>
        <taxon>Metazoa</taxon>
        <taxon>Chordata</taxon>
        <taxon>Craniata</taxon>
        <taxon>Vertebrata</taxon>
        <taxon>Euteleostomi</taxon>
        <taxon>Actinopterygii</taxon>
        <taxon>Neopterygii</taxon>
        <taxon>Teleostei</taxon>
        <taxon>Anguilliformes</taxon>
        <taxon>Anguillidae</taxon>
        <taxon>Anguilla</taxon>
    </lineage>
</organism>
<dbReference type="GO" id="GO:0001786">
    <property type="term" value="F:phosphatidylserine binding"/>
    <property type="evidence" value="ECO:0007669"/>
    <property type="project" value="TreeGrafter"/>
</dbReference>
<protein>
    <recommendedName>
        <fullName evidence="4">Annexin</fullName>
    </recommendedName>
</protein>
<dbReference type="GO" id="GO:0005886">
    <property type="term" value="C:plasma membrane"/>
    <property type="evidence" value="ECO:0007669"/>
    <property type="project" value="TreeGrafter"/>
</dbReference>
<dbReference type="InterPro" id="IPR001464">
    <property type="entry name" value="Annexin"/>
</dbReference>
<dbReference type="FunFam" id="1.10.220.10:FF:000003">
    <property type="entry name" value="Annexin"/>
    <property type="match status" value="1"/>
</dbReference>
<evidence type="ECO:0000313" key="6">
    <source>
        <dbReference type="Proteomes" id="UP001044222"/>
    </source>
</evidence>
<dbReference type="GO" id="GO:0005509">
    <property type="term" value="F:calcium ion binding"/>
    <property type="evidence" value="ECO:0007669"/>
    <property type="project" value="InterPro"/>
</dbReference>
<comment type="caution">
    <text evidence="5">The sequence shown here is derived from an EMBL/GenBank/DDBJ whole genome shotgun (WGS) entry which is preliminary data.</text>
</comment>
<proteinExistence type="inferred from homology"/>
<dbReference type="PANTHER" id="PTHR10502">
    <property type="entry name" value="ANNEXIN"/>
    <property type="match status" value="1"/>
</dbReference>
<sequence length="332" mass="38260">MEVLLKSVETVPVTEPEMWWGTLGTMRPFPNFKPEKDVREIQMALEKKDVNTLVRILTNRTNAQRQDISQAFRTLKQQDLSQALKKLLSGALVDLLLGLLMTPAQFDAHRLRQAMHGLGTDEETLLEVLCTRSAQQLKDITIAYKQEFKRYLENDLISESSKVFTNLILSILKKEQENMQGVIEYQLIDRDVRTLTEALSGKKADPIPWIRVLTTRDYDHLDRVLFRWECIQGETVDKALQKHFSGDLRLGLRVLVRTIQNTPLYLAQRLQACMKKNNVLFGILVSRSEEDLLSVRVEYRRLTNTSLYSALQKEFKGDLQLALLALCRAEDV</sequence>
<dbReference type="PANTHER" id="PTHR10502:SF8">
    <property type="entry name" value="ANNEXIN"/>
    <property type="match status" value="1"/>
</dbReference>
<keyword evidence="2 4" id="KW-0677">Repeat</keyword>
<dbReference type="GO" id="GO:0005634">
    <property type="term" value="C:nucleus"/>
    <property type="evidence" value="ECO:0007669"/>
    <property type="project" value="TreeGrafter"/>
</dbReference>
<keyword evidence="6" id="KW-1185">Reference proteome</keyword>
<evidence type="ECO:0000256" key="2">
    <source>
        <dbReference type="ARBA" id="ARBA00022737"/>
    </source>
</evidence>